<accession>A0A0K2V2X6</accession>
<protein>
    <submittedName>
        <fullName evidence="1">Uncharacterized protein</fullName>
    </submittedName>
</protein>
<evidence type="ECO:0000313" key="1">
    <source>
        <dbReference type="EMBL" id="CDW44873.1"/>
    </source>
</evidence>
<dbReference type="EMBL" id="HACA01027512">
    <property type="protein sequence ID" value="CDW44873.1"/>
    <property type="molecule type" value="Transcribed_RNA"/>
</dbReference>
<organism evidence="1">
    <name type="scientific">Lepeophtheirus salmonis</name>
    <name type="common">Salmon louse</name>
    <name type="synonym">Caligus salmonis</name>
    <dbReference type="NCBI Taxonomy" id="72036"/>
    <lineage>
        <taxon>Eukaryota</taxon>
        <taxon>Metazoa</taxon>
        <taxon>Ecdysozoa</taxon>
        <taxon>Arthropoda</taxon>
        <taxon>Crustacea</taxon>
        <taxon>Multicrustacea</taxon>
        <taxon>Hexanauplia</taxon>
        <taxon>Copepoda</taxon>
        <taxon>Siphonostomatoida</taxon>
        <taxon>Caligidae</taxon>
        <taxon>Lepeophtheirus</taxon>
    </lineage>
</organism>
<name>A0A0K2V2X6_LEPSM</name>
<dbReference type="AlphaFoldDB" id="A0A0K2V2X6"/>
<feature type="non-terminal residue" evidence="1">
    <location>
        <position position="1"/>
    </location>
</feature>
<reference evidence="1" key="1">
    <citation type="submission" date="2014-05" db="EMBL/GenBank/DDBJ databases">
        <authorList>
            <person name="Chronopoulou M."/>
        </authorList>
    </citation>
    <scope>NUCLEOTIDE SEQUENCE</scope>
    <source>
        <tissue evidence="1">Whole organism</tissue>
    </source>
</reference>
<sequence>TLFILPLCSRKFTKLEYLTLFIIKFGLFGKLFNNLLSFFVKDLGGTVFPPFLELPPFLLLGSFVYQELLHLDKEQLSEERSFFSGSLLPSFCLGFHVAKNFV</sequence>
<proteinExistence type="predicted"/>